<feature type="binding site" evidence="2">
    <location>
        <position position="153"/>
    </location>
    <ligand>
        <name>Fe cation</name>
        <dbReference type="ChEBI" id="CHEBI:24875"/>
        <note>catalytic</note>
    </ligand>
</feature>
<gene>
    <name evidence="4" type="ORF">GCM10009545_40540</name>
    <name evidence="5" type="ORF">GCM10011581_07360</name>
</gene>
<sequence>MSAVRQHRPTHLSEYTPTEPVPELGAVELHPGLDVPLLHDLIRPDHPLWTPRELRDLTSLVAAELAGPLLDIVRVDDEQRWWARLGLTAGVELWLLSWAPGQGTLPHDHGGASGSFSVLFGALREDYRYAAGPVRTTHHEVGSSVGFGSGRAHQVRNVSSVNAASVHAYSPPLLPVRYYADLADVPPVPAQRPHLASAPQPQVKELG</sequence>
<dbReference type="InterPro" id="IPR010300">
    <property type="entry name" value="CDO_1"/>
</dbReference>
<feature type="compositionally biased region" description="Basic residues" evidence="3">
    <location>
        <begin position="1"/>
        <end position="10"/>
    </location>
</feature>
<evidence type="ECO:0000313" key="7">
    <source>
        <dbReference type="Proteomes" id="UP001500220"/>
    </source>
</evidence>
<keyword evidence="5" id="KW-0223">Dioxygenase</keyword>
<reference evidence="5" key="3">
    <citation type="submission" date="2020-09" db="EMBL/GenBank/DDBJ databases">
        <authorList>
            <person name="Sun Q."/>
            <person name="Zhou Y."/>
        </authorList>
    </citation>
    <scope>NUCLEOTIDE SEQUENCE</scope>
    <source>
        <strain evidence="5">CGMCC 4.7206</strain>
    </source>
</reference>
<evidence type="ECO:0000256" key="2">
    <source>
        <dbReference type="PIRSR" id="PIRSR610300-51"/>
    </source>
</evidence>
<dbReference type="CDD" id="cd10548">
    <property type="entry name" value="cupin_CDO"/>
    <property type="match status" value="1"/>
</dbReference>
<dbReference type="Gene3D" id="2.60.120.10">
    <property type="entry name" value="Jelly Rolls"/>
    <property type="match status" value="1"/>
</dbReference>
<proteinExistence type="inferred from homology"/>
<feature type="binding site" evidence="2">
    <location>
        <position position="107"/>
    </location>
    <ligand>
        <name>Fe cation</name>
        <dbReference type="ChEBI" id="CHEBI:24875"/>
        <note>catalytic</note>
    </ligand>
</feature>
<dbReference type="AlphaFoldDB" id="A0A917N7C9"/>
<feature type="region of interest" description="Disordered" evidence="3">
    <location>
        <begin position="1"/>
        <end position="20"/>
    </location>
</feature>
<evidence type="ECO:0000313" key="5">
    <source>
        <dbReference type="EMBL" id="GGI72921.1"/>
    </source>
</evidence>
<feature type="binding site" evidence="2">
    <location>
        <position position="109"/>
    </location>
    <ligand>
        <name>Fe cation</name>
        <dbReference type="ChEBI" id="CHEBI:24875"/>
        <note>catalytic</note>
    </ligand>
</feature>
<dbReference type="GO" id="GO:0016702">
    <property type="term" value="F:oxidoreductase activity, acting on single donors with incorporation of molecular oxygen, incorporation of two atoms of oxygen"/>
    <property type="evidence" value="ECO:0007669"/>
    <property type="project" value="InterPro"/>
</dbReference>
<protein>
    <submittedName>
        <fullName evidence="4 5">Cysteine dioxygenase</fullName>
    </submittedName>
</protein>
<organism evidence="5 6">
    <name type="scientific">Saccharopolyspora thermophila</name>
    <dbReference type="NCBI Taxonomy" id="89367"/>
    <lineage>
        <taxon>Bacteria</taxon>
        <taxon>Bacillati</taxon>
        <taxon>Actinomycetota</taxon>
        <taxon>Actinomycetes</taxon>
        <taxon>Pseudonocardiales</taxon>
        <taxon>Pseudonocardiaceae</taxon>
        <taxon>Saccharopolyspora</taxon>
    </lineage>
</organism>
<comment type="similarity">
    <text evidence="1">Belongs to the cysteine dioxygenase family.</text>
</comment>
<reference evidence="4" key="4">
    <citation type="submission" date="2023-12" db="EMBL/GenBank/DDBJ databases">
        <authorList>
            <person name="Sun Q."/>
            <person name="Inoue M."/>
        </authorList>
    </citation>
    <scope>NUCLEOTIDE SEQUENCE</scope>
    <source>
        <strain evidence="4">JCM 10664</strain>
    </source>
</reference>
<dbReference type="Proteomes" id="UP001500220">
    <property type="component" value="Unassembled WGS sequence"/>
</dbReference>
<dbReference type="InterPro" id="IPR011051">
    <property type="entry name" value="RmlC_Cupin_sf"/>
</dbReference>
<dbReference type="Pfam" id="PF05995">
    <property type="entry name" value="CDO_I"/>
    <property type="match status" value="1"/>
</dbReference>
<evidence type="ECO:0000256" key="3">
    <source>
        <dbReference type="SAM" id="MobiDB-lite"/>
    </source>
</evidence>
<evidence type="ECO:0000313" key="6">
    <source>
        <dbReference type="Proteomes" id="UP000597989"/>
    </source>
</evidence>
<dbReference type="InterPro" id="IPR014710">
    <property type="entry name" value="RmlC-like_jellyroll"/>
</dbReference>
<keyword evidence="5" id="KW-0560">Oxidoreductase</keyword>
<evidence type="ECO:0000313" key="4">
    <source>
        <dbReference type="EMBL" id="GAA0533864.1"/>
    </source>
</evidence>
<dbReference type="SUPFAM" id="SSF51182">
    <property type="entry name" value="RmlC-like cupins"/>
    <property type="match status" value="1"/>
</dbReference>
<dbReference type="EMBL" id="BMMT01000002">
    <property type="protein sequence ID" value="GGI72921.1"/>
    <property type="molecule type" value="Genomic_DNA"/>
</dbReference>
<dbReference type="Proteomes" id="UP000597989">
    <property type="component" value="Unassembled WGS sequence"/>
</dbReference>
<dbReference type="GO" id="GO:0005506">
    <property type="term" value="F:iron ion binding"/>
    <property type="evidence" value="ECO:0007669"/>
    <property type="project" value="InterPro"/>
</dbReference>
<reference evidence="5 6" key="1">
    <citation type="journal article" date="2014" name="Int. J. Syst. Evol. Microbiol.">
        <title>Complete genome sequence of Corynebacterium casei LMG S-19264T (=DSM 44701T), isolated from a smear-ripened cheese.</title>
        <authorList>
            <consortium name="US DOE Joint Genome Institute (JGI-PGF)"/>
            <person name="Walter F."/>
            <person name="Albersmeier A."/>
            <person name="Kalinowski J."/>
            <person name="Ruckert C."/>
        </authorList>
    </citation>
    <scope>NUCLEOTIDE SEQUENCE [LARGE SCALE GENOMIC DNA]</scope>
    <source>
        <strain evidence="5 6">CGMCC 4.7206</strain>
    </source>
</reference>
<name>A0A917N7C9_9PSEU</name>
<reference evidence="4 7" key="2">
    <citation type="journal article" date="2019" name="Int. J. Syst. Evol. Microbiol.">
        <title>The Global Catalogue of Microorganisms (GCM) 10K type strain sequencing project: providing services to taxonomists for standard genome sequencing and annotation.</title>
        <authorList>
            <consortium name="The Broad Institute Genomics Platform"/>
            <consortium name="The Broad Institute Genome Sequencing Center for Infectious Disease"/>
            <person name="Wu L."/>
            <person name="Ma J."/>
        </authorList>
    </citation>
    <scope>NUCLEOTIDE SEQUENCE [LARGE SCALE GENOMIC DNA]</scope>
    <source>
        <strain evidence="4 7">JCM 10664</strain>
    </source>
</reference>
<evidence type="ECO:0000256" key="1">
    <source>
        <dbReference type="ARBA" id="ARBA00006622"/>
    </source>
</evidence>
<dbReference type="EMBL" id="BAAAHC010000017">
    <property type="protein sequence ID" value="GAA0533864.1"/>
    <property type="molecule type" value="Genomic_DNA"/>
</dbReference>
<keyword evidence="7" id="KW-1185">Reference proteome</keyword>
<dbReference type="RefSeq" id="WP_188985451.1">
    <property type="nucleotide sequence ID" value="NZ_BAAAHC010000017.1"/>
</dbReference>
<keyword evidence="2" id="KW-0479">Metal-binding</keyword>
<keyword evidence="2" id="KW-0408">Iron</keyword>
<accession>A0A917N7C9</accession>
<comment type="caution">
    <text evidence="5">The sequence shown here is derived from an EMBL/GenBank/DDBJ whole genome shotgun (WGS) entry which is preliminary data.</text>
</comment>